<keyword evidence="10" id="KW-0762">Sugar transport</keyword>
<dbReference type="FunFam" id="1.20.1250.20:FF:000117">
    <property type="entry name" value="MFS hexose transporter"/>
    <property type="match status" value="1"/>
</dbReference>
<dbReference type="eggNOG" id="KOG0254">
    <property type="taxonomic scope" value="Eukaryota"/>
</dbReference>
<protein>
    <submittedName>
        <fullName evidence="10">Sugar transporter</fullName>
    </submittedName>
</protein>
<accession>R4XAH2</accession>
<evidence type="ECO:0000256" key="4">
    <source>
        <dbReference type="ARBA" id="ARBA00022692"/>
    </source>
</evidence>
<gene>
    <name evidence="10" type="ORF">TAPDE_002916</name>
</gene>
<evidence type="ECO:0000259" key="9">
    <source>
        <dbReference type="PROSITE" id="PS50850"/>
    </source>
</evidence>
<feature type="transmembrane region" description="Helical" evidence="8">
    <location>
        <begin position="404"/>
        <end position="428"/>
    </location>
</feature>
<name>R4XAH2_TAPDE</name>
<keyword evidence="4 8" id="KW-0812">Transmembrane</keyword>
<feature type="transmembrane region" description="Helical" evidence="8">
    <location>
        <begin position="147"/>
        <end position="169"/>
    </location>
</feature>
<dbReference type="EMBL" id="CAHR02000099">
    <property type="protein sequence ID" value="CCG82767.1"/>
    <property type="molecule type" value="Genomic_DNA"/>
</dbReference>
<evidence type="ECO:0000313" key="10">
    <source>
        <dbReference type="EMBL" id="CCG82767.1"/>
    </source>
</evidence>
<feature type="transmembrane region" description="Helical" evidence="8">
    <location>
        <begin position="92"/>
        <end position="115"/>
    </location>
</feature>
<dbReference type="Pfam" id="PF00083">
    <property type="entry name" value="Sugar_tr"/>
    <property type="match status" value="1"/>
</dbReference>
<feature type="domain" description="Major facilitator superfamily (MFS) profile" evidence="9">
    <location>
        <begin position="54"/>
        <end position="492"/>
    </location>
</feature>
<dbReference type="Gene3D" id="1.20.1250.20">
    <property type="entry name" value="MFS general substrate transporter like domains"/>
    <property type="match status" value="1"/>
</dbReference>
<dbReference type="PROSITE" id="PS50850">
    <property type="entry name" value="MFS"/>
    <property type="match status" value="1"/>
</dbReference>
<feature type="transmembrane region" description="Helical" evidence="8">
    <location>
        <begin position="345"/>
        <end position="362"/>
    </location>
</feature>
<feature type="transmembrane region" description="Helical" evidence="8">
    <location>
        <begin position="303"/>
        <end position="325"/>
    </location>
</feature>
<proteinExistence type="inferred from homology"/>
<evidence type="ECO:0000256" key="3">
    <source>
        <dbReference type="ARBA" id="ARBA00022448"/>
    </source>
</evidence>
<feature type="transmembrane region" description="Helical" evidence="8">
    <location>
        <begin position="189"/>
        <end position="206"/>
    </location>
</feature>
<dbReference type="NCBIfam" id="TIGR00879">
    <property type="entry name" value="SP"/>
    <property type="match status" value="1"/>
</dbReference>
<dbReference type="InterPro" id="IPR036259">
    <property type="entry name" value="MFS_trans_sf"/>
</dbReference>
<feature type="transmembrane region" description="Helical" evidence="8">
    <location>
        <begin position="212"/>
        <end position="233"/>
    </location>
</feature>
<dbReference type="GO" id="GO:0005886">
    <property type="term" value="C:plasma membrane"/>
    <property type="evidence" value="ECO:0007669"/>
    <property type="project" value="UniProtKB-ARBA"/>
</dbReference>
<comment type="caution">
    <text evidence="10">The sequence shown here is derived from an EMBL/GenBank/DDBJ whole genome shotgun (WGS) entry which is preliminary data.</text>
</comment>
<keyword evidence="3 7" id="KW-0813">Transport</keyword>
<evidence type="ECO:0000256" key="8">
    <source>
        <dbReference type="SAM" id="Phobius"/>
    </source>
</evidence>
<dbReference type="InterPro" id="IPR005828">
    <property type="entry name" value="MFS_sugar_transport-like"/>
</dbReference>
<dbReference type="PANTHER" id="PTHR48022:SF64">
    <property type="entry name" value="MAJOR FACILITATOR SUPERFAMILY (MFS) PROFILE DOMAIN-CONTAINING PROTEIN"/>
    <property type="match status" value="1"/>
</dbReference>
<feature type="transmembrane region" description="Helical" evidence="8">
    <location>
        <begin position="122"/>
        <end position="141"/>
    </location>
</feature>
<dbReference type="AlphaFoldDB" id="R4XAH2"/>
<evidence type="ECO:0000256" key="2">
    <source>
        <dbReference type="ARBA" id="ARBA00010992"/>
    </source>
</evidence>
<dbReference type="PANTHER" id="PTHR48022">
    <property type="entry name" value="PLASTIDIC GLUCOSE TRANSPORTER 4"/>
    <property type="match status" value="1"/>
</dbReference>
<keyword evidence="6 8" id="KW-0472">Membrane</keyword>
<dbReference type="OrthoDB" id="6133115at2759"/>
<feature type="transmembrane region" description="Helical" evidence="8">
    <location>
        <begin position="440"/>
        <end position="457"/>
    </location>
</feature>
<dbReference type="InterPro" id="IPR003663">
    <property type="entry name" value="Sugar/inositol_transpt"/>
</dbReference>
<reference evidence="10 11" key="1">
    <citation type="journal article" date="2013" name="MBio">
        <title>Genome sequencing of the plant pathogen Taphrina deformans, the causal agent of peach leaf curl.</title>
        <authorList>
            <person name="Cisse O.H."/>
            <person name="Almeida J.M.G.C.F."/>
            <person name="Fonseca A."/>
            <person name="Kumar A.A."/>
            <person name="Salojaervi J."/>
            <person name="Overmyer K."/>
            <person name="Hauser P.M."/>
            <person name="Pagni M."/>
        </authorList>
    </citation>
    <scope>NUCLEOTIDE SEQUENCE [LARGE SCALE GENOMIC DNA]</scope>
    <source>
        <strain evidence="11">PYCC 5710 / ATCC 11124 / CBS 356.35 / IMI 108563 / JCM 9778 / NBRC 8474</strain>
    </source>
</reference>
<comment type="similarity">
    <text evidence="2 7">Belongs to the major facilitator superfamily. Sugar transporter (TC 2.A.1.1) family.</text>
</comment>
<feature type="transmembrane region" description="Helical" evidence="8">
    <location>
        <begin position="51"/>
        <end position="72"/>
    </location>
</feature>
<keyword evidence="5 8" id="KW-1133">Transmembrane helix</keyword>
<feature type="transmembrane region" description="Helical" evidence="8">
    <location>
        <begin position="469"/>
        <end position="488"/>
    </location>
</feature>
<dbReference type="STRING" id="1097556.R4XAH2"/>
<evidence type="ECO:0000256" key="5">
    <source>
        <dbReference type="ARBA" id="ARBA00022989"/>
    </source>
</evidence>
<dbReference type="GO" id="GO:0005351">
    <property type="term" value="F:carbohydrate:proton symporter activity"/>
    <property type="evidence" value="ECO:0007669"/>
    <property type="project" value="TreeGrafter"/>
</dbReference>
<comment type="subcellular location">
    <subcellularLocation>
        <location evidence="1">Membrane</location>
        <topology evidence="1">Multi-pass membrane protein</topology>
    </subcellularLocation>
</comment>
<dbReference type="Proteomes" id="UP000013776">
    <property type="component" value="Unassembled WGS sequence"/>
</dbReference>
<dbReference type="VEuPathDB" id="FungiDB:TAPDE_002916"/>
<feature type="transmembrane region" description="Helical" evidence="8">
    <location>
        <begin position="369"/>
        <end position="392"/>
    </location>
</feature>
<evidence type="ECO:0000256" key="7">
    <source>
        <dbReference type="RuleBase" id="RU003346"/>
    </source>
</evidence>
<evidence type="ECO:0000313" key="11">
    <source>
        <dbReference type="Proteomes" id="UP000013776"/>
    </source>
</evidence>
<dbReference type="SUPFAM" id="SSF103473">
    <property type="entry name" value="MFS general substrate transporter"/>
    <property type="match status" value="1"/>
</dbReference>
<organism evidence="10 11">
    <name type="scientific">Taphrina deformans (strain PYCC 5710 / ATCC 11124 / CBS 356.35 / IMI 108563 / JCM 9778 / NBRC 8474)</name>
    <name type="common">Peach leaf curl fungus</name>
    <name type="synonym">Lalaria deformans</name>
    <dbReference type="NCBI Taxonomy" id="1097556"/>
    <lineage>
        <taxon>Eukaryota</taxon>
        <taxon>Fungi</taxon>
        <taxon>Dikarya</taxon>
        <taxon>Ascomycota</taxon>
        <taxon>Taphrinomycotina</taxon>
        <taxon>Taphrinomycetes</taxon>
        <taxon>Taphrinales</taxon>
        <taxon>Taphrinaceae</taxon>
        <taxon>Taphrina</taxon>
    </lineage>
</organism>
<evidence type="ECO:0000256" key="1">
    <source>
        <dbReference type="ARBA" id="ARBA00004141"/>
    </source>
</evidence>
<keyword evidence="11" id="KW-1185">Reference proteome</keyword>
<dbReference type="InterPro" id="IPR050360">
    <property type="entry name" value="MFS_Sugar_Transporters"/>
</dbReference>
<evidence type="ECO:0000256" key="6">
    <source>
        <dbReference type="ARBA" id="ARBA00023136"/>
    </source>
</evidence>
<dbReference type="InterPro" id="IPR020846">
    <property type="entry name" value="MFS_dom"/>
</dbReference>
<sequence>MSASNSNSDKAENVHIEDLANTHGVSDELSGQEVVKTESVTWYKDPALRKLYFFLSVCLITSATNGFDGSMMNGLQSLVYWQDFFNHPEGSTLGLFNAIQSIGAIVALPITPYIADGLGRKTGIIGGSILMLIGVAVQTAAQNFGMFIAARFLVGFGISIAQGTAPLLITELAHPQHRARITSLYNTGYYVGAIIAAATTLGAFQIPSNWAWRLPSLLQAAPSVFQFAFIWWVPESPRYLISKGRNEQAFDILAKYHANGDHTSKLVQFEYDEVRKTLEVESVVGAQNGWMEIIRTPANRKRLGIIIALGVFSQWSGNGLVSYYLSKVLTEIGISDSQTQLKINLGLSCYNGLIACSFAFMVDKFGRRPLFLVSTFGMTGSFIIWTICSSINARTHSSGSGIGVITFIFIYYTFYNFAYSGLLVGYAVEILPYKIRAKGLMILFTAVDVTLFFNQYVNPIGLENLSWKYYIFYCAWLGFECVIVYFYFIETKNQSTLEEMADLFGDGAQQTKEHLSDAKTRELHELEHNRDQGHVETMQL</sequence>